<protein>
    <submittedName>
        <fullName evidence="1">Uncharacterized protein</fullName>
    </submittedName>
</protein>
<dbReference type="Proteomes" id="UP001321760">
    <property type="component" value="Unassembled WGS sequence"/>
</dbReference>
<gene>
    <name evidence="1" type="ORF">QBC34DRAFT_410546</name>
</gene>
<name>A0AAV9GDJ5_9PEZI</name>
<sequence length="248" mass="29125">MDRLRSKRGKQGDLGAIFDTADVPKNGFLEYKDELPTYQTYRAWHYYIQRSSEPCMPLMIDDVTRAILQQSHLSRRILFETERLRRWPLSIRSITLSGNNRKLDMALAELVRSLRESLELLPTSAITREQWEEMTPEEQASSTYLLQELEEEEFILESEKFKTTLSTVKKSLLAVEKQLHDKVVGELKQAMISKGDIDYDLLTQQVQHSKGELHLLYRKVREVYLECRDDFKATAQIRQGAREGWRRN</sequence>
<dbReference type="EMBL" id="MU865953">
    <property type="protein sequence ID" value="KAK4446884.1"/>
    <property type="molecule type" value="Genomic_DNA"/>
</dbReference>
<evidence type="ECO:0000313" key="1">
    <source>
        <dbReference type="EMBL" id="KAK4446884.1"/>
    </source>
</evidence>
<proteinExistence type="predicted"/>
<reference evidence="1" key="1">
    <citation type="journal article" date="2023" name="Mol. Phylogenet. Evol.">
        <title>Genome-scale phylogeny and comparative genomics of the fungal order Sordariales.</title>
        <authorList>
            <person name="Hensen N."/>
            <person name="Bonometti L."/>
            <person name="Westerberg I."/>
            <person name="Brannstrom I.O."/>
            <person name="Guillou S."/>
            <person name="Cros-Aarteil S."/>
            <person name="Calhoun S."/>
            <person name="Haridas S."/>
            <person name="Kuo A."/>
            <person name="Mondo S."/>
            <person name="Pangilinan J."/>
            <person name="Riley R."/>
            <person name="LaButti K."/>
            <person name="Andreopoulos B."/>
            <person name="Lipzen A."/>
            <person name="Chen C."/>
            <person name="Yan M."/>
            <person name="Daum C."/>
            <person name="Ng V."/>
            <person name="Clum A."/>
            <person name="Steindorff A."/>
            <person name="Ohm R.A."/>
            <person name="Martin F."/>
            <person name="Silar P."/>
            <person name="Natvig D.O."/>
            <person name="Lalanne C."/>
            <person name="Gautier V."/>
            <person name="Ament-Velasquez S.L."/>
            <person name="Kruys A."/>
            <person name="Hutchinson M.I."/>
            <person name="Powell A.J."/>
            <person name="Barry K."/>
            <person name="Miller A.N."/>
            <person name="Grigoriev I.V."/>
            <person name="Debuchy R."/>
            <person name="Gladieux P."/>
            <person name="Hiltunen Thoren M."/>
            <person name="Johannesson H."/>
        </authorList>
    </citation>
    <scope>NUCLEOTIDE SEQUENCE</scope>
    <source>
        <strain evidence="1">PSN243</strain>
    </source>
</reference>
<organism evidence="1 2">
    <name type="scientific">Podospora aff. communis PSN243</name>
    <dbReference type="NCBI Taxonomy" id="3040156"/>
    <lineage>
        <taxon>Eukaryota</taxon>
        <taxon>Fungi</taxon>
        <taxon>Dikarya</taxon>
        <taxon>Ascomycota</taxon>
        <taxon>Pezizomycotina</taxon>
        <taxon>Sordariomycetes</taxon>
        <taxon>Sordariomycetidae</taxon>
        <taxon>Sordariales</taxon>
        <taxon>Podosporaceae</taxon>
        <taxon>Podospora</taxon>
    </lineage>
</organism>
<dbReference type="AlphaFoldDB" id="A0AAV9GDJ5"/>
<comment type="caution">
    <text evidence="1">The sequence shown here is derived from an EMBL/GenBank/DDBJ whole genome shotgun (WGS) entry which is preliminary data.</text>
</comment>
<accession>A0AAV9GDJ5</accession>
<reference evidence="1" key="2">
    <citation type="submission" date="2023-05" db="EMBL/GenBank/DDBJ databases">
        <authorList>
            <consortium name="Lawrence Berkeley National Laboratory"/>
            <person name="Steindorff A."/>
            <person name="Hensen N."/>
            <person name="Bonometti L."/>
            <person name="Westerberg I."/>
            <person name="Brannstrom I.O."/>
            <person name="Guillou S."/>
            <person name="Cros-Aarteil S."/>
            <person name="Calhoun S."/>
            <person name="Haridas S."/>
            <person name="Kuo A."/>
            <person name="Mondo S."/>
            <person name="Pangilinan J."/>
            <person name="Riley R."/>
            <person name="Labutti K."/>
            <person name="Andreopoulos B."/>
            <person name="Lipzen A."/>
            <person name="Chen C."/>
            <person name="Yanf M."/>
            <person name="Daum C."/>
            <person name="Ng V."/>
            <person name="Clum A."/>
            <person name="Ohm R."/>
            <person name="Martin F."/>
            <person name="Silar P."/>
            <person name="Natvig D."/>
            <person name="Lalanne C."/>
            <person name="Gautier V."/>
            <person name="Ament-Velasquez S.L."/>
            <person name="Kruys A."/>
            <person name="Hutchinson M.I."/>
            <person name="Powell A.J."/>
            <person name="Barry K."/>
            <person name="Miller A.N."/>
            <person name="Grigoriev I.V."/>
            <person name="Debuchy R."/>
            <person name="Gladieux P."/>
            <person name="Thoren M.H."/>
            <person name="Johannesson H."/>
        </authorList>
    </citation>
    <scope>NUCLEOTIDE SEQUENCE</scope>
    <source>
        <strain evidence="1">PSN243</strain>
    </source>
</reference>
<evidence type="ECO:0000313" key="2">
    <source>
        <dbReference type="Proteomes" id="UP001321760"/>
    </source>
</evidence>
<keyword evidence="2" id="KW-1185">Reference proteome</keyword>